<keyword evidence="2" id="KW-1185">Reference proteome</keyword>
<dbReference type="HOGENOM" id="CLU_3299228_0_0_1"/>
<accession>A0A059F357</accession>
<reference evidence="2" key="1">
    <citation type="submission" date="2013-02" db="EMBL/GenBank/DDBJ databases">
        <authorList>
            <consortium name="The Broad Institute Genome Sequencing Platform"/>
            <person name="Cuomo C."/>
            <person name="Becnel J."/>
            <person name="Sanscrainte N."/>
            <person name="Walker B."/>
            <person name="Young S.K."/>
            <person name="Zeng Q."/>
            <person name="Gargeya S."/>
            <person name="Fitzgerald M."/>
            <person name="Haas B."/>
            <person name="Abouelleil A."/>
            <person name="Alvarado L."/>
            <person name="Arachchi H.M."/>
            <person name="Berlin A.M."/>
            <person name="Chapman S.B."/>
            <person name="Dewar J."/>
            <person name="Goldberg J."/>
            <person name="Griggs A."/>
            <person name="Gujja S."/>
            <person name="Hansen M."/>
            <person name="Howarth C."/>
            <person name="Imamovic A."/>
            <person name="Larimer J."/>
            <person name="McCowan C."/>
            <person name="Murphy C."/>
            <person name="Neiman D."/>
            <person name="Pearson M."/>
            <person name="Priest M."/>
            <person name="Roberts A."/>
            <person name="Saif S."/>
            <person name="Shea T."/>
            <person name="Sisk P."/>
            <person name="Sykes S."/>
            <person name="Wortman J."/>
            <person name="Nusbaum C."/>
            <person name="Birren B."/>
        </authorList>
    </citation>
    <scope>NUCLEOTIDE SEQUENCE [LARGE SCALE GENOMIC DNA]</scope>
    <source>
        <strain evidence="2">PRA339</strain>
    </source>
</reference>
<sequence>MSRTSMLVVVITDTNCTPSKGFVETVQNRSTPTLLEVINR</sequence>
<dbReference type="Proteomes" id="UP000030655">
    <property type="component" value="Unassembled WGS sequence"/>
</dbReference>
<evidence type="ECO:0000313" key="2">
    <source>
        <dbReference type="Proteomes" id="UP000030655"/>
    </source>
</evidence>
<dbReference type="EMBL" id="KK365143">
    <property type="protein sequence ID" value="KCZ81406.1"/>
    <property type="molecule type" value="Genomic_DNA"/>
</dbReference>
<name>A0A059F357_9MICR</name>
<evidence type="ECO:0000313" key="1">
    <source>
        <dbReference type="EMBL" id="KCZ81406.1"/>
    </source>
</evidence>
<protein>
    <submittedName>
        <fullName evidence="1">Uncharacterized protein</fullName>
    </submittedName>
</protein>
<organism evidence="1 2">
    <name type="scientific">Anncaliia algerae PRA339</name>
    <dbReference type="NCBI Taxonomy" id="1288291"/>
    <lineage>
        <taxon>Eukaryota</taxon>
        <taxon>Fungi</taxon>
        <taxon>Fungi incertae sedis</taxon>
        <taxon>Microsporidia</taxon>
        <taxon>Tubulinosematoidea</taxon>
        <taxon>Tubulinosematidae</taxon>
        <taxon>Anncaliia</taxon>
    </lineage>
</organism>
<dbReference type="AlphaFoldDB" id="A0A059F357"/>
<dbReference type="VEuPathDB" id="MicrosporidiaDB:H312_01161"/>
<gene>
    <name evidence="1" type="ORF">H312_01161</name>
</gene>
<reference evidence="1 2" key="2">
    <citation type="submission" date="2014-03" db="EMBL/GenBank/DDBJ databases">
        <title>The Genome Sequence of Anncaliia algerae insect isolate PRA339.</title>
        <authorList>
            <consortium name="The Broad Institute Genome Sequencing Platform"/>
            <consortium name="The Broad Institute Genome Sequencing Center for Infectious Disease"/>
            <person name="Cuomo C."/>
            <person name="Becnel J."/>
            <person name="Sanscrainte N."/>
            <person name="Walker B."/>
            <person name="Young S.K."/>
            <person name="Zeng Q."/>
            <person name="Gargeya S."/>
            <person name="Fitzgerald M."/>
            <person name="Haas B."/>
            <person name="Abouelleil A."/>
            <person name="Alvarado L."/>
            <person name="Arachchi H.M."/>
            <person name="Berlin A.M."/>
            <person name="Chapman S.B."/>
            <person name="Dewar J."/>
            <person name="Goldberg J."/>
            <person name="Griggs A."/>
            <person name="Gujja S."/>
            <person name="Hansen M."/>
            <person name="Howarth C."/>
            <person name="Imamovic A."/>
            <person name="Larimer J."/>
            <person name="McCowan C."/>
            <person name="Murphy C."/>
            <person name="Neiman D."/>
            <person name="Pearson M."/>
            <person name="Priest M."/>
            <person name="Roberts A."/>
            <person name="Saif S."/>
            <person name="Shea T."/>
            <person name="Sisk P."/>
            <person name="Sykes S."/>
            <person name="Wortman J."/>
            <person name="Nusbaum C."/>
            <person name="Birren B."/>
        </authorList>
    </citation>
    <scope>NUCLEOTIDE SEQUENCE [LARGE SCALE GENOMIC DNA]</scope>
    <source>
        <strain evidence="1 2">PRA339</strain>
    </source>
</reference>
<proteinExistence type="predicted"/>